<keyword evidence="1" id="KW-0378">Hydrolase</keyword>
<evidence type="ECO:0000313" key="5">
    <source>
        <dbReference type="Proteomes" id="UP001567538"/>
    </source>
</evidence>
<accession>A0ABD1HUQ7</accession>
<proteinExistence type="inferred from homology"/>
<keyword evidence="5" id="KW-1185">Reference proteome</keyword>
<dbReference type="PANTHER" id="PTHR43329">
    <property type="entry name" value="EPOXIDE HYDROLASE"/>
    <property type="match status" value="1"/>
</dbReference>
<protein>
    <recommendedName>
        <fullName evidence="3">AB hydrolase-1 domain-containing protein</fullName>
    </recommendedName>
</protein>
<dbReference type="InterPro" id="IPR000073">
    <property type="entry name" value="AB_hydrolase_1"/>
</dbReference>
<sequence length="239" mass="26936">MIAVAEAGFRAIAPDYRGYGLSDPPLEPDKASYKDLVADLLSLLDALAIQKAFVIGKDFGAIVAYLFALFHPHRVCGVITMGVPYLPISTPISFTDHLPEGFYVARWQKPGRAEADFGRFDNKTVVRNVYILFSQDLANYGSLYENSGFQTALKVPYRSMSETYNIPNDKVEVPTFFIMGEKDYALKIPGMEDYIKSDQMKAFVPQVETMFVPEGSHFVQEQFPQQVNHLILNFLKKNI</sequence>
<evidence type="ECO:0000256" key="1">
    <source>
        <dbReference type="ARBA" id="ARBA00022801"/>
    </source>
</evidence>
<dbReference type="Gene3D" id="3.40.50.1820">
    <property type="entry name" value="alpha/beta hydrolase"/>
    <property type="match status" value="1"/>
</dbReference>
<gene>
    <name evidence="4" type="ORF">AAHA92_10438</name>
</gene>
<name>A0ABD1HUQ7_SALDI</name>
<dbReference type="PRINTS" id="PR00412">
    <property type="entry name" value="EPOXHYDRLASE"/>
</dbReference>
<dbReference type="GO" id="GO:0016787">
    <property type="term" value="F:hydrolase activity"/>
    <property type="evidence" value="ECO:0007669"/>
    <property type="project" value="UniProtKB-KW"/>
</dbReference>
<evidence type="ECO:0000313" key="4">
    <source>
        <dbReference type="EMBL" id="KAL1560188.1"/>
    </source>
</evidence>
<dbReference type="InterPro" id="IPR000639">
    <property type="entry name" value="Epox_hydrolase-like"/>
</dbReference>
<comment type="caution">
    <text evidence="4">The sequence shown here is derived from an EMBL/GenBank/DDBJ whole genome shotgun (WGS) entry which is preliminary data.</text>
</comment>
<dbReference type="SUPFAM" id="SSF53474">
    <property type="entry name" value="alpha/beta-Hydrolases"/>
    <property type="match status" value="1"/>
</dbReference>
<organism evidence="4 5">
    <name type="scientific">Salvia divinorum</name>
    <name type="common">Maria pastora</name>
    <name type="synonym">Diviner's sage</name>
    <dbReference type="NCBI Taxonomy" id="28513"/>
    <lineage>
        <taxon>Eukaryota</taxon>
        <taxon>Viridiplantae</taxon>
        <taxon>Streptophyta</taxon>
        <taxon>Embryophyta</taxon>
        <taxon>Tracheophyta</taxon>
        <taxon>Spermatophyta</taxon>
        <taxon>Magnoliopsida</taxon>
        <taxon>eudicotyledons</taxon>
        <taxon>Gunneridae</taxon>
        <taxon>Pentapetalae</taxon>
        <taxon>asterids</taxon>
        <taxon>lamiids</taxon>
        <taxon>Lamiales</taxon>
        <taxon>Lamiaceae</taxon>
        <taxon>Nepetoideae</taxon>
        <taxon>Mentheae</taxon>
        <taxon>Salviinae</taxon>
        <taxon>Salvia</taxon>
        <taxon>Salvia subgen. Calosphace</taxon>
    </lineage>
</organism>
<dbReference type="Proteomes" id="UP001567538">
    <property type="component" value="Unassembled WGS sequence"/>
</dbReference>
<evidence type="ECO:0000256" key="2">
    <source>
        <dbReference type="ARBA" id="ARBA00038334"/>
    </source>
</evidence>
<feature type="domain" description="AB hydrolase-1" evidence="3">
    <location>
        <begin position="3"/>
        <end position="115"/>
    </location>
</feature>
<dbReference type="EMBL" id="JBEAFC010000004">
    <property type="protein sequence ID" value="KAL1560188.1"/>
    <property type="molecule type" value="Genomic_DNA"/>
</dbReference>
<reference evidence="4 5" key="1">
    <citation type="submission" date="2024-06" db="EMBL/GenBank/DDBJ databases">
        <title>A chromosome level genome sequence of Diviner's sage (Salvia divinorum).</title>
        <authorList>
            <person name="Ford S.A."/>
            <person name="Ro D.-K."/>
            <person name="Ness R.W."/>
            <person name="Phillips M.A."/>
        </authorList>
    </citation>
    <scope>NUCLEOTIDE SEQUENCE [LARGE SCALE GENOMIC DNA]</scope>
    <source>
        <strain evidence="4">SAF-2024a</strain>
        <tissue evidence="4">Leaf</tissue>
    </source>
</reference>
<dbReference type="AlphaFoldDB" id="A0ABD1HUQ7"/>
<evidence type="ECO:0000259" key="3">
    <source>
        <dbReference type="Pfam" id="PF00561"/>
    </source>
</evidence>
<comment type="similarity">
    <text evidence="2">Belongs to the AB hydrolase superfamily. Epoxide hydrolase family.</text>
</comment>
<dbReference type="Pfam" id="PF00561">
    <property type="entry name" value="Abhydrolase_1"/>
    <property type="match status" value="1"/>
</dbReference>
<dbReference type="PRINTS" id="PR00111">
    <property type="entry name" value="ABHYDROLASE"/>
</dbReference>
<dbReference type="InterPro" id="IPR029058">
    <property type="entry name" value="AB_hydrolase_fold"/>
</dbReference>